<sequence length="113" mass="12685">MLFRDESLQFILSLTDLLSASYIPNIEISREDVQLSSTYTNRSMKLRLHPSRGYSWVCCMIFSCGTGSVWYADSEPLSFRILPTKATTHTSDPKNGNKTPLKSMVNKSKADAS</sequence>
<dbReference type="AlphaFoldDB" id="Q5DMV6"/>
<organism evidence="2">
    <name type="scientific">Cucumis melo</name>
    <name type="common">Muskmelon</name>
    <dbReference type="NCBI Taxonomy" id="3656"/>
    <lineage>
        <taxon>Eukaryota</taxon>
        <taxon>Viridiplantae</taxon>
        <taxon>Streptophyta</taxon>
        <taxon>Embryophyta</taxon>
        <taxon>Tracheophyta</taxon>
        <taxon>Spermatophyta</taxon>
        <taxon>Magnoliopsida</taxon>
        <taxon>eudicotyledons</taxon>
        <taxon>Gunneridae</taxon>
        <taxon>Pentapetalae</taxon>
        <taxon>rosids</taxon>
        <taxon>fabids</taxon>
        <taxon>Cucurbitales</taxon>
        <taxon>Cucurbitaceae</taxon>
        <taxon>Benincaseae</taxon>
        <taxon>Cucumis</taxon>
    </lineage>
</organism>
<evidence type="ECO:0000256" key="1">
    <source>
        <dbReference type="SAM" id="MobiDB-lite"/>
    </source>
</evidence>
<name>Q5DMV6_CUCME</name>
<accession>Q5DMV6</accession>
<protein>
    <submittedName>
        <fullName evidence="2">Uncharacterized protein</fullName>
    </submittedName>
</protein>
<proteinExistence type="predicted"/>
<dbReference type="EMBL" id="AY582736">
    <property type="protein sequence ID" value="AAU04754.1"/>
    <property type="molecule type" value="Genomic_DNA"/>
</dbReference>
<reference evidence="2" key="1">
    <citation type="journal article" date="2005" name="Mol. Genet. Genomics">
        <title>Analysis of the melon genome in regions encompassing TIR-NBS-LRR resistance genes.</title>
        <authorList>
            <person name="van Leeuwen H."/>
            <person name="Garcia-Mas J."/>
            <person name="Coca M."/>
            <person name="Puigdomenech P."/>
            <person name="Monfort A."/>
        </authorList>
    </citation>
    <scope>NUCLEOTIDE SEQUENCE</scope>
</reference>
<feature type="region of interest" description="Disordered" evidence="1">
    <location>
        <begin position="86"/>
        <end position="113"/>
    </location>
</feature>
<evidence type="ECO:0000313" key="2">
    <source>
        <dbReference type="EMBL" id="AAU04754.1"/>
    </source>
</evidence>
<feature type="compositionally biased region" description="Polar residues" evidence="1">
    <location>
        <begin position="86"/>
        <end position="100"/>
    </location>
</feature>